<keyword evidence="6 7" id="KW-0223">Dioxygenase</keyword>
<evidence type="ECO:0000256" key="2">
    <source>
        <dbReference type="ARBA" id="ARBA00022723"/>
    </source>
</evidence>
<dbReference type="OrthoDB" id="6636843at2"/>
<keyword evidence="4 5" id="KW-0408">Iron</keyword>
<keyword evidence="2 5" id="KW-0479">Metal-binding</keyword>
<evidence type="ECO:0000313" key="7">
    <source>
        <dbReference type="EMBL" id="GAN81332.1"/>
    </source>
</evidence>
<feature type="binding site" evidence="5">
    <location>
        <position position="471"/>
    </location>
    <ligand>
        <name>Fe cation</name>
        <dbReference type="ChEBI" id="CHEBI:24875"/>
        <note>catalytic</note>
    </ligand>
</feature>
<dbReference type="GO" id="GO:0010436">
    <property type="term" value="F:carotenoid dioxygenase activity"/>
    <property type="evidence" value="ECO:0007669"/>
    <property type="project" value="TreeGrafter"/>
</dbReference>
<feature type="binding site" evidence="5">
    <location>
        <position position="295"/>
    </location>
    <ligand>
        <name>Fe cation</name>
        <dbReference type="ChEBI" id="CHEBI:24875"/>
        <note>catalytic</note>
    </ligand>
</feature>
<protein>
    <recommendedName>
        <fullName evidence="6">Dioxygenase</fullName>
        <ecNumber evidence="6">1.13.11.-</ecNumber>
    </recommendedName>
</protein>
<dbReference type="InterPro" id="IPR004294">
    <property type="entry name" value="Carotenoid_Oase"/>
</dbReference>
<organism evidence="7 8">
    <name type="scientific">Acidocella aminolytica 101 = DSM 11237</name>
    <dbReference type="NCBI Taxonomy" id="1120923"/>
    <lineage>
        <taxon>Bacteria</taxon>
        <taxon>Pseudomonadati</taxon>
        <taxon>Pseudomonadota</taxon>
        <taxon>Alphaproteobacteria</taxon>
        <taxon>Acetobacterales</taxon>
        <taxon>Acidocellaceae</taxon>
        <taxon>Acidocella</taxon>
    </lineage>
</organism>
<dbReference type="PANTHER" id="PTHR10543:SF89">
    <property type="entry name" value="CAROTENOID 9,10(9',10')-CLEAVAGE DIOXYGENASE 1"/>
    <property type="match status" value="1"/>
</dbReference>
<comment type="cofactor">
    <cofactor evidence="5 6">
        <name>Fe(2+)</name>
        <dbReference type="ChEBI" id="CHEBI:29033"/>
    </cofactor>
    <text evidence="5 6">Binds 1 Fe(2+) ion per subunit.</text>
</comment>
<dbReference type="GO" id="GO:0016121">
    <property type="term" value="P:carotene catabolic process"/>
    <property type="evidence" value="ECO:0007669"/>
    <property type="project" value="TreeGrafter"/>
</dbReference>
<keyword evidence="3 6" id="KW-0560">Oxidoreductase</keyword>
<comment type="caution">
    <text evidence="7">The sequence shown here is derived from an EMBL/GenBank/DDBJ whole genome shotgun (WGS) entry which is preliminary data.</text>
</comment>
<dbReference type="EC" id="1.13.11.-" evidence="6"/>
<accession>A0A0D6PI51</accession>
<name>A0A0D6PI51_9PROT</name>
<reference evidence="7 8" key="1">
    <citation type="submission" date="2012-11" db="EMBL/GenBank/DDBJ databases">
        <title>Whole genome sequence of Acidocella aminolytica 101 = DSM 11237.</title>
        <authorList>
            <person name="Azuma Y."/>
            <person name="Higashiura N."/>
            <person name="Hirakawa H."/>
            <person name="Matsushita K."/>
        </authorList>
    </citation>
    <scope>NUCLEOTIDE SEQUENCE [LARGE SCALE GENOMIC DNA]</scope>
    <source>
        <strain evidence="8">101 / DSM 11237</strain>
    </source>
</reference>
<evidence type="ECO:0000256" key="3">
    <source>
        <dbReference type="ARBA" id="ARBA00023002"/>
    </source>
</evidence>
<feature type="binding site" evidence="5">
    <location>
        <position position="185"/>
    </location>
    <ligand>
        <name>Fe cation</name>
        <dbReference type="ChEBI" id="CHEBI:24875"/>
        <note>catalytic</note>
    </ligand>
</feature>
<proteinExistence type="inferred from homology"/>
<sequence length="477" mass="52590">MRDKTRQTDLITGGMGWTSDNPHLRDHFEPVGDELDQADLPVTFGRIPDDLKGAYMRNGPNPLFKPLSYSFPMDGDGMIHAVYFDEGRARYKNRFVRTRGLAVERRAGRAVYGGLLSPVPVDPALVGEDGEPGLFKNGAFINILSHAGQLLALGEAAAAYEMTTELDTIGEWRPGTDAPLILGAHNRHHKATKDLYALDYLVEEPLIHVHQIDKVGKLARSFSVSLAAPSMIHDFVLTGRYMVLLVGPAVFDVEAAERGEPLLQWRREMGTRIGVIPLDGAAPVWIEAEPFFVFHFANGFEAGGDIIIDYVRHGRLPIGPASGDHQPPRLHRLVIDVAARRARDEMMADFPTELPRIDDRFEALPSRFIFTPLRTASLTLVNAPGGTFNAVARFDTKTGQVTRHDFGNRASGEPVFIPRPGAVDESAGYISVFVYDPVSRSSDLVLLDAQDIAREPVAVIKLPQRVPMGLHGNWIRA</sequence>
<feature type="binding site" evidence="5">
    <location>
        <position position="233"/>
    </location>
    <ligand>
        <name>Fe cation</name>
        <dbReference type="ChEBI" id="CHEBI:24875"/>
        <note>catalytic</note>
    </ligand>
</feature>
<dbReference type="AlphaFoldDB" id="A0A0D6PI51"/>
<evidence type="ECO:0000313" key="8">
    <source>
        <dbReference type="Proteomes" id="UP000032668"/>
    </source>
</evidence>
<evidence type="ECO:0000256" key="5">
    <source>
        <dbReference type="PIRSR" id="PIRSR604294-1"/>
    </source>
</evidence>
<evidence type="ECO:0000256" key="6">
    <source>
        <dbReference type="RuleBase" id="RU364048"/>
    </source>
</evidence>
<dbReference type="EMBL" id="BANC01000088">
    <property type="protein sequence ID" value="GAN81332.1"/>
    <property type="molecule type" value="Genomic_DNA"/>
</dbReference>
<evidence type="ECO:0000256" key="4">
    <source>
        <dbReference type="ARBA" id="ARBA00023004"/>
    </source>
</evidence>
<dbReference type="PANTHER" id="PTHR10543">
    <property type="entry name" value="BETA-CAROTENE DIOXYGENASE"/>
    <property type="match status" value="1"/>
</dbReference>
<dbReference type="STRING" id="1120923.SAMN02746095_03479"/>
<dbReference type="GO" id="GO:0046872">
    <property type="term" value="F:metal ion binding"/>
    <property type="evidence" value="ECO:0007669"/>
    <property type="project" value="UniProtKB-KW"/>
</dbReference>
<gene>
    <name evidence="7" type="ORF">Aam_090_010</name>
</gene>
<dbReference type="Pfam" id="PF03055">
    <property type="entry name" value="RPE65"/>
    <property type="match status" value="1"/>
</dbReference>
<keyword evidence="8" id="KW-1185">Reference proteome</keyword>
<dbReference type="Proteomes" id="UP000032668">
    <property type="component" value="Unassembled WGS sequence"/>
</dbReference>
<comment type="similarity">
    <text evidence="1 6">Belongs to the carotenoid oxygenase family.</text>
</comment>
<evidence type="ECO:0000256" key="1">
    <source>
        <dbReference type="ARBA" id="ARBA00006787"/>
    </source>
</evidence>
<dbReference type="RefSeq" id="WP_048879724.1">
    <property type="nucleotide sequence ID" value="NZ_BANC01000088.1"/>
</dbReference>